<dbReference type="EMBL" id="CAFABE010000100">
    <property type="protein sequence ID" value="CAB4833707.1"/>
    <property type="molecule type" value="Genomic_DNA"/>
</dbReference>
<evidence type="ECO:0000313" key="4">
    <source>
        <dbReference type="EMBL" id="CAB5031034.1"/>
    </source>
</evidence>
<dbReference type="SUPFAM" id="SSF52799">
    <property type="entry name" value="(Phosphotyrosine protein) phosphatases II"/>
    <property type="match status" value="1"/>
</dbReference>
<evidence type="ECO:0000313" key="3">
    <source>
        <dbReference type="EMBL" id="CAB4862918.1"/>
    </source>
</evidence>
<dbReference type="EMBL" id="CAFBLT010000001">
    <property type="protein sequence ID" value="CAB4862918.1"/>
    <property type="molecule type" value="Genomic_DNA"/>
</dbReference>
<protein>
    <submittedName>
        <fullName evidence="4">Unannotated protein</fullName>
    </submittedName>
</protein>
<gene>
    <name evidence="2" type="ORF">UFOPK3164_01521</name>
    <name evidence="3" type="ORF">UFOPK3427_00305</name>
    <name evidence="4" type="ORF">UFOPK4112_01649</name>
</gene>
<organism evidence="4">
    <name type="scientific">freshwater metagenome</name>
    <dbReference type="NCBI Taxonomy" id="449393"/>
    <lineage>
        <taxon>unclassified sequences</taxon>
        <taxon>metagenomes</taxon>
        <taxon>ecological metagenomes</taxon>
    </lineage>
</organism>
<dbReference type="InterPro" id="IPR000387">
    <property type="entry name" value="Tyr_Pase_dom"/>
</dbReference>
<name>A0A6J7RQL3_9ZZZZ</name>
<evidence type="ECO:0000313" key="2">
    <source>
        <dbReference type="EMBL" id="CAB4833707.1"/>
    </source>
</evidence>
<dbReference type="InterPro" id="IPR026893">
    <property type="entry name" value="Tyr/Ser_Pase_IphP-type"/>
</dbReference>
<dbReference type="Pfam" id="PF13350">
    <property type="entry name" value="Y_phosphatase3"/>
    <property type="match status" value="1"/>
</dbReference>
<dbReference type="PANTHER" id="PTHR31126">
    <property type="entry name" value="TYROSINE-PROTEIN PHOSPHATASE"/>
    <property type="match status" value="1"/>
</dbReference>
<accession>A0A6J7RQL3</accession>
<feature type="domain" description="Tyrosine specific protein phosphatases" evidence="1">
    <location>
        <begin position="113"/>
        <end position="160"/>
    </location>
</feature>
<dbReference type="InterPro" id="IPR029021">
    <property type="entry name" value="Prot-tyrosine_phosphatase-like"/>
</dbReference>
<proteinExistence type="predicted"/>
<dbReference type="EMBL" id="CAFBPM010000023">
    <property type="protein sequence ID" value="CAB5031034.1"/>
    <property type="molecule type" value="Genomic_DNA"/>
</dbReference>
<evidence type="ECO:0000259" key="1">
    <source>
        <dbReference type="PROSITE" id="PS50056"/>
    </source>
</evidence>
<dbReference type="GO" id="GO:0004721">
    <property type="term" value="F:phosphoprotein phosphatase activity"/>
    <property type="evidence" value="ECO:0007669"/>
    <property type="project" value="InterPro"/>
</dbReference>
<dbReference type="PROSITE" id="PS50056">
    <property type="entry name" value="TYR_PHOSPHATASE_2"/>
    <property type="match status" value="1"/>
</dbReference>
<reference evidence="4" key="1">
    <citation type="submission" date="2020-05" db="EMBL/GenBank/DDBJ databases">
        <authorList>
            <person name="Chiriac C."/>
            <person name="Salcher M."/>
            <person name="Ghai R."/>
            <person name="Kavagutti S V."/>
        </authorList>
    </citation>
    <scope>NUCLEOTIDE SEQUENCE</scope>
</reference>
<dbReference type="Gene3D" id="3.90.190.10">
    <property type="entry name" value="Protein tyrosine phosphatase superfamily"/>
    <property type="match status" value="1"/>
</dbReference>
<dbReference type="PROSITE" id="PS00383">
    <property type="entry name" value="TYR_PHOSPHATASE_1"/>
    <property type="match status" value="1"/>
</dbReference>
<dbReference type="PANTHER" id="PTHR31126:SF1">
    <property type="entry name" value="TYROSINE SPECIFIC PROTEIN PHOSPHATASES DOMAIN-CONTAINING PROTEIN"/>
    <property type="match status" value="1"/>
</dbReference>
<dbReference type="AlphaFoldDB" id="A0A6J7RQL3"/>
<sequence>MTSLPTSSNNDRRLALDGAVNFRDIGGYETESGATIKWQTLYRADGLSNLSEADIDVMRRLGISSVLDLRTTLEFEGGTFPVEHVAVELHHLPLMNDVPDPEAFKTIPGFLATSYVEMLESASTEIAKGLRIVLDPANLPAIVHCSVGKDRTGVLTALILGLLEIPRSVIIDDYALSADVMHHVRDRLVARYPEATDLIENADEIFSAAPRNMEFFLDAVTEKWGSIEAYVLSIGLSTEEIAHLRSALLDQPTP</sequence>
<dbReference type="InterPro" id="IPR016130">
    <property type="entry name" value="Tyr_Pase_AS"/>
</dbReference>